<dbReference type="Gene3D" id="3.40.50.720">
    <property type="entry name" value="NAD(P)-binding Rossmann-like Domain"/>
    <property type="match status" value="2"/>
</dbReference>
<dbReference type="CDD" id="cd12174">
    <property type="entry name" value="PGDH_like_3"/>
    <property type="match status" value="1"/>
</dbReference>
<comment type="catalytic activity">
    <reaction evidence="9">
        <text>(R)-2-hydroxyglutarate + NAD(+) = 2-oxoglutarate + NADH + H(+)</text>
        <dbReference type="Rhea" id="RHEA:49612"/>
        <dbReference type="ChEBI" id="CHEBI:15378"/>
        <dbReference type="ChEBI" id="CHEBI:15801"/>
        <dbReference type="ChEBI" id="CHEBI:16810"/>
        <dbReference type="ChEBI" id="CHEBI:57540"/>
        <dbReference type="ChEBI" id="CHEBI:57945"/>
        <dbReference type="EC" id="1.1.1.399"/>
    </reaction>
</comment>
<dbReference type="UniPathway" id="UPA00135">
    <property type="reaction ID" value="UER00196"/>
</dbReference>
<comment type="function">
    <text evidence="1">Catalyzes the reversible oxidation of 3-phospho-D-glycerate to 3-phosphonooxypyruvate, the first step of the phosphorylated L-serine biosynthesis pathway. Also catalyzes the reversible oxidation of 2-hydroxyglutarate to 2-oxoglutarate.</text>
</comment>
<evidence type="ECO:0000259" key="12">
    <source>
        <dbReference type="PROSITE" id="PS51671"/>
    </source>
</evidence>
<evidence type="ECO:0000256" key="6">
    <source>
        <dbReference type="ARBA" id="ARBA00023002"/>
    </source>
</evidence>
<dbReference type="EC" id="1.1.1.95" evidence="4"/>
<dbReference type="EC" id="1.1.1.399" evidence="3"/>
<evidence type="ECO:0000256" key="10">
    <source>
        <dbReference type="ARBA" id="ARBA00048731"/>
    </source>
</evidence>
<evidence type="ECO:0000256" key="3">
    <source>
        <dbReference type="ARBA" id="ARBA00013001"/>
    </source>
</evidence>
<protein>
    <recommendedName>
        <fullName evidence="5">D-3-phosphoglycerate dehydrogenase</fullName>
        <ecNumber evidence="3">1.1.1.399</ecNumber>
        <ecNumber evidence="4">1.1.1.95</ecNumber>
    </recommendedName>
    <alternativeName>
        <fullName evidence="8">2-oxoglutarate reductase</fullName>
    </alternativeName>
</protein>
<accession>A0A521G2M0</accession>
<dbReference type="PANTHER" id="PTHR42938:SF47">
    <property type="entry name" value="HYDROXYPYRUVATE REDUCTASE"/>
    <property type="match status" value="1"/>
</dbReference>
<evidence type="ECO:0000256" key="2">
    <source>
        <dbReference type="ARBA" id="ARBA00005216"/>
    </source>
</evidence>
<keyword evidence="14" id="KW-1185">Reference proteome</keyword>
<dbReference type="Proteomes" id="UP000316238">
    <property type="component" value="Unassembled WGS sequence"/>
</dbReference>
<dbReference type="Pfam" id="PF02826">
    <property type="entry name" value="2-Hacid_dh_C"/>
    <property type="match status" value="1"/>
</dbReference>
<organism evidence="13 14">
    <name type="scientific">Candidatus Electronema aureum</name>
    <dbReference type="NCBI Taxonomy" id="2005002"/>
    <lineage>
        <taxon>Bacteria</taxon>
        <taxon>Pseudomonadati</taxon>
        <taxon>Thermodesulfobacteriota</taxon>
        <taxon>Desulfobulbia</taxon>
        <taxon>Desulfobulbales</taxon>
        <taxon>Desulfobulbaceae</taxon>
        <taxon>Candidatus Electronema</taxon>
    </lineage>
</organism>
<evidence type="ECO:0000256" key="7">
    <source>
        <dbReference type="ARBA" id="ARBA00023027"/>
    </source>
</evidence>
<evidence type="ECO:0000256" key="5">
    <source>
        <dbReference type="ARBA" id="ARBA00021582"/>
    </source>
</evidence>
<dbReference type="Gene3D" id="3.30.70.260">
    <property type="match status" value="1"/>
</dbReference>
<comment type="catalytic activity">
    <reaction evidence="10">
        <text>(2R)-3-phosphoglycerate + NAD(+) = 3-phosphooxypyruvate + NADH + H(+)</text>
        <dbReference type="Rhea" id="RHEA:12641"/>
        <dbReference type="ChEBI" id="CHEBI:15378"/>
        <dbReference type="ChEBI" id="CHEBI:18110"/>
        <dbReference type="ChEBI" id="CHEBI:57540"/>
        <dbReference type="ChEBI" id="CHEBI:57945"/>
        <dbReference type="ChEBI" id="CHEBI:58272"/>
        <dbReference type="EC" id="1.1.1.95"/>
    </reaction>
</comment>
<proteinExistence type="inferred from homology"/>
<dbReference type="EMBL" id="NQJD01000008">
    <property type="protein sequence ID" value="TAA75270.1"/>
    <property type="molecule type" value="Genomic_DNA"/>
</dbReference>
<dbReference type="SUPFAM" id="SSF51735">
    <property type="entry name" value="NAD(P)-binding Rossmann-fold domains"/>
    <property type="match status" value="1"/>
</dbReference>
<dbReference type="PROSITE" id="PS51671">
    <property type="entry name" value="ACT"/>
    <property type="match status" value="1"/>
</dbReference>
<evidence type="ECO:0000256" key="9">
    <source>
        <dbReference type="ARBA" id="ARBA00048126"/>
    </source>
</evidence>
<dbReference type="Pfam" id="PF00389">
    <property type="entry name" value="2-Hacid_dh"/>
    <property type="match status" value="1"/>
</dbReference>
<sequence length="399" mass="42976">MNRCAIHVMNAVSAEGLALFGSNFRLEENRAAAHGLLVRSSPVNLAEFPELEAIARAGAGVNNIPLDEATEKGICVFNTPGANANAVVELVFTMLGIWLRHVPQGLAFCQGLTGFAGPQLNAEIEARKKMFRGQELADKTLGIIGLGQIGVRAANMGIHHNMRVIGYDPYPVLDNIHRLLPDVRLAQARQEVLAQADYVSLHVPLNKATAGLVNAEFLAGMKKGAVLLNYARGPIADDEAVLKALESGHLAAYLSDFPTEKLLGHEKVLFTPHLGASTSESEEHCTAMAVQELKNYLEYGTVTHSVNFPNVESIPATGSSTRLIMINRDIPGMIGLVSNILGKHGINIMSYTNKSNGAVGYNIIDTENPVSLEVRREIEAVGGVIRVRIIPLKNEFGLP</sequence>
<gene>
    <name evidence="13" type="ORF">CDV28_1089</name>
</gene>
<dbReference type="InterPro" id="IPR045865">
    <property type="entry name" value="ACT-like_dom_sf"/>
</dbReference>
<comment type="similarity">
    <text evidence="11">Belongs to the D-isomer specific 2-hydroxyacid dehydrogenase family.</text>
</comment>
<comment type="caution">
    <text evidence="13">The sequence shown here is derived from an EMBL/GenBank/DDBJ whole genome shotgun (WGS) entry which is preliminary data.</text>
</comment>
<dbReference type="AlphaFoldDB" id="A0A521G2M0"/>
<dbReference type="InterPro" id="IPR006139">
    <property type="entry name" value="D-isomer_2_OHA_DH_cat_dom"/>
</dbReference>
<evidence type="ECO:0000313" key="13">
    <source>
        <dbReference type="EMBL" id="TAA75270.1"/>
    </source>
</evidence>
<dbReference type="InterPro" id="IPR006140">
    <property type="entry name" value="D-isomer_DH_NAD-bd"/>
</dbReference>
<dbReference type="InterPro" id="IPR002912">
    <property type="entry name" value="ACT_dom"/>
</dbReference>
<reference evidence="13" key="1">
    <citation type="submission" date="2017-07" db="EMBL/GenBank/DDBJ databases">
        <title>The cable genome - Insights into the physiology and evolution of filamentous bacteria capable of sulfide oxidation via long distance electron transfer.</title>
        <authorList>
            <person name="Thorup C."/>
            <person name="Bjerg J.T."/>
            <person name="Schreiber L."/>
            <person name="Nielsen L.P."/>
            <person name="Kjeldsen K.U."/>
            <person name="Boesen T."/>
            <person name="Boggild A."/>
            <person name="Meysman F."/>
            <person name="Geelhoed J."/>
            <person name="Schramm A."/>
        </authorList>
    </citation>
    <scope>NUCLEOTIDE SEQUENCE [LARGE SCALE GENOMIC DNA]</scope>
    <source>
        <strain evidence="13">GS</strain>
    </source>
</reference>
<evidence type="ECO:0000256" key="11">
    <source>
        <dbReference type="RuleBase" id="RU003719"/>
    </source>
</evidence>
<dbReference type="SUPFAM" id="SSF55021">
    <property type="entry name" value="ACT-like"/>
    <property type="match status" value="1"/>
</dbReference>
<keyword evidence="7" id="KW-0520">NAD</keyword>
<dbReference type="InterPro" id="IPR036291">
    <property type="entry name" value="NAD(P)-bd_dom_sf"/>
</dbReference>
<dbReference type="InterPro" id="IPR029752">
    <property type="entry name" value="D-isomer_DH_CS1"/>
</dbReference>
<dbReference type="GO" id="GO:0051287">
    <property type="term" value="F:NAD binding"/>
    <property type="evidence" value="ECO:0007669"/>
    <property type="project" value="InterPro"/>
</dbReference>
<name>A0A521G2M0_9BACT</name>
<comment type="pathway">
    <text evidence="2">Amino-acid biosynthesis; L-serine biosynthesis; L-serine from 3-phospho-D-glycerate: step 1/3.</text>
</comment>
<dbReference type="GO" id="GO:0004617">
    <property type="term" value="F:phosphoglycerate dehydrogenase activity"/>
    <property type="evidence" value="ECO:0007669"/>
    <property type="project" value="UniProtKB-EC"/>
</dbReference>
<keyword evidence="6 11" id="KW-0560">Oxidoreductase</keyword>
<dbReference type="PANTHER" id="PTHR42938">
    <property type="entry name" value="FORMATE DEHYDROGENASE 1"/>
    <property type="match status" value="1"/>
</dbReference>
<dbReference type="SUPFAM" id="SSF52283">
    <property type="entry name" value="Formate/glycerate dehydrogenase catalytic domain-like"/>
    <property type="match status" value="1"/>
</dbReference>
<feature type="domain" description="ACT" evidence="12">
    <location>
        <begin position="322"/>
        <end position="392"/>
    </location>
</feature>
<evidence type="ECO:0000256" key="1">
    <source>
        <dbReference type="ARBA" id="ARBA00003800"/>
    </source>
</evidence>
<evidence type="ECO:0000256" key="8">
    <source>
        <dbReference type="ARBA" id="ARBA00030455"/>
    </source>
</evidence>
<evidence type="ECO:0000313" key="14">
    <source>
        <dbReference type="Proteomes" id="UP000316238"/>
    </source>
</evidence>
<dbReference type="PROSITE" id="PS00065">
    <property type="entry name" value="D_2_HYDROXYACID_DH_1"/>
    <property type="match status" value="1"/>
</dbReference>
<dbReference type="CDD" id="cd04901">
    <property type="entry name" value="ACT_3PGDH"/>
    <property type="match status" value="1"/>
</dbReference>
<evidence type="ECO:0000256" key="4">
    <source>
        <dbReference type="ARBA" id="ARBA00013143"/>
    </source>
</evidence>